<evidence type="ECO:0000256" key="2">
    <source>
        <dbReference type="ARBA" id="ARBA00022679"/>
    </source>
</evidence>
<name>A0ABD5QFP8_9EURY</name>
<dbReference type="Proteomes" id="UP001595925">
    <property type="component" value="Unassembled WGS sequence"/>
</dbReference>
<dbReference type="InterPro" id="IPR028098">
    <property type="entry name" value="Glyco_trans_4-like_N"/>
</dbReference>
<evidence type="ECO:0000256" key="1">
    <source>
        <dbReference type="ARBA" id="ARBA00022676"/>
    </source>
</evidence>
<evidence type="ECO:0000259" key="4">
    <source>
        <dbReference type="Pfam" id="PF13439"/>
    </source>
</evidence>
<keyword evidence="1 5" id="KW-0328">Glycosyltransferase</keyword>
<feature type="domain" description="Glycosyl transferase family 1" evidence="3">
    <location>
        <begin position="191"/>
        <end position="339"/>
    </location>
</feature>
<organism evidence="5 6">
    <name type="scientific">Saliphagus infecundisoli</name>
    <dbReference type="NCBI Taxonomy" id="1849069"/>
    <lineage>
        <taxon>Archaea</taxon>
        <taxon>Methanobacteriati</taxon>
        <taxon>Methanobacteriota</taxon>
        <taxon>Stenosarchaea group</taxon>
        <taxon>Halobacteria</taxon>
        <taxon>Halobacteriales</taxon>
        <taxon>Natrialbaceae</taxon>
        <taxon>Saliphagus</taxon>
    </lineage>
</organism>
<dbReference type="RefSeq" id="WP_224827326.1">
    <property type="nucleotide sequence ID" value="NZ_JAIVEF010000001.1"/>
</dbReference>
<evidence type="ECO:0000313" key="5">
    <source>
        <dbReference type="EMBL" id="MFC4988568.1"/>
    </source>
</evidence>
<accession>A0ABD5QFP8</accession>
<dbReference type="CDD" id="cd03811">
    <property type="entry name" value="GT4_GT28_WabH-like"/>
    <property type="match status" value="1"/>
</dbReference>
<evidence type="ECO:0000313" key="6">
    <source>
        <dbReference type="Proteomes" id="UP001595925"/>
    </source>
</evidence>
<dbReference type="AlphaFoldDB" id="A0ABD5QFP8"/>
<keyword evidence="2 5" id="KW-0808">Transferase</keyword>
<dbReference type="Gene3D" id="3.40.50.2000">
    <property type="entry name" value="Glycogen Phosphorylase B"/>
    <property type="match status" value="2"/>
</dbReference>
<dbReference type="EC" id="2.4.-.-" evidence="5"/>
<proteinExistence type="predicted"/>
<evidence type="ECO:0000259" key="3">
    <source>
        <dbReference type="Pfam" id="PF00534"/>
    </source>
</evidence>
<dbReference type="GO" id="GO:0016757">
    <property type="term" value="F:glycosyltransferase activity"/>
    <property type="evidence" value="ECO:0007669"/>
    <property type="project" value="UniProtKB-KW"/>
</dbReference>
<dbReference type="InterPro" id="IPR001296">
    <property type="entry name" value="Glyco_trans_1"/>
</dbReference>
<dbReference type="Pfam" id="PF00534">
    <property type="entry name" value="Glycos_transf_1"/>
    <property type="match status" value="1"/>
</dbReference>
<gene>
    <name evidence="5" type="ORF">ACFPFO_12500</name>
</gene>
<dbReference type="Pfam" id="PF13439">
    <property type="entry name" value="Glyco_transf_4"/>
    <property type="match status" value="1"/>
</dbReference>
<comment type="caution">
    <text evidence="5">The sequence shown here is derived from an EMBL/GenBank/DDBJ whole genome shotgun (WGS) entry which is preliminary data.</text>
</comment>
<dbReference type="SUPFAM" id="SSF53756">
    <property type="entry name" value="UDP-Glycosyltransferase/glycogen phosphorylase"/>
    <property type="match status" value="1"/>
</dbReference>
<sequence>MGHVAVFLTSMGIGGAQRVAFNLCSGLVQNGHTVDLVLVSAEGDLLEELPPEISVVGLDASRVTTSALPLRRYLRAREPDVLYAMMTEINVAAVAAHRLAGVGTRLVVSEHNMPSASADGIKDRLALRLAALAYPYADRTVAVSRGVREDLRRVVGVEATVIHNPVDVERIRRRAGEPMDHDWFADPSLSVVTSAGRHVPQKGFDTLLRAFAALADDDARLVLLGEGEQRAALRRLADDLAVGERVAFPGFVDNPFKYMGRADAFVLSSWYEGFGNVLIEAMACGTPVVSTDCPSGPSEILENGTYGPLVPVKDPDRMAGAIDEVLSDPPDSEALSMRADEFSIPVVTAAYEDVFFGEE</sequence>
<protein>
    <submittedName>
        <fullName evidence="5">Glycosyltransferase</fullName>
        <ecNumber evidence="5">2.4.-.-</ecNumber>
    </submittedName>
</protein>
<dbReference type="PANTHER" id="PTHR12526:SF510">
    <property type="entry name" value="D-INOSITOL 3-PHOSPHATE GLYCOSYLTRANSFERASE"/>
    <property type="match status" value="1"/>
</dbReference>
<dbReference type="EMBL" id="JBHSJG010000036">
    <property type="protein sequence ID" value="MFC4988568.1"/>
    <property type="molecule type" value="Genomic_DNA"/>
</dbReference>
<reference evidence="5 6" key="1">
    <citation type="journal article" date="2019" name="Int. J. Syst. Evol. Microbiol.">
        <title>The Global Catalogue of Microorganisms (GCM) 10K type strain sequencing project: providing services to taxonomists for standard genome sequencing and annotation.</title>
        <authorList>
            <consortium name="The Broad Institute Genomics Platform"/>
            <consortium name="The Broad Institute Genome Sequencing Center for Infectious Disease"/>
            <person name="Wu L."/>
            <person name="Ma J."/>
        </authorList>
    </citation>
    <scope>NUCLEOTIDE SEQUENCE [LARGE SCALE GENOMIC DNA]</scope>
    <source>
        <strain evidence="5 6">CGMCC 1.15824</strain>
    </source>
</reference>
<feature type="domain" description="Glycosyltransferase subfamily 4-like N-terminal" evidence="4">
    <location>
        <begin position="13"/>
        <end position="170"/>
    </location>
</feature>
<keyword evidence="6" id="KW-1185">Reference proteome</keyword>
<dbReference type="PANTHER" id="PTHR12526">
    <property type="entry name" value="GLYCOSYLTRANSFERASE"/>
    <property type="match status" value="1"/>
</dbReference>